<dbReference type="AlphaFoldDB" id="A0A2M9AAB9"/>
<evidence type="ECO:0008006" key="3">
    <source>
        <dbReference type="Google" id="ProtNLM"/>
    </source>
</evidence>
<dbReference type="RefSeq" id="WP_100426414.1">
    <property type="nucleotide sequence ID" value="NZ_PGEX01000001.1"/>
</dbReference>
<gene>
    <name evidence="1" type="ORF">BGX16_2595</name>
</gene>
<dbReference type="Proteomes" id="UP000231134">
    <property type="component" value="Unassembled WGS sequence"/>
</dbReference>
<comment type="caution">
    <text evidence="1">The sequence shown here is derived from an EMBL/GenBank/DDBJ whole genome shotgun (WGS) entry which is preliminary data.</text>
</comment>
<sequence length="110" mass="12399">MAPKRKSQKRKHPKGFKLVKDIYSPSEIEALENDTHVRFPMTISGGHESETLEESLSRIKRAIAESKEEKKMYSIRLKVKTVDAIKRKASAAGIPYQTYINALLDNAALA</sequence>
<keyword evidence="2" id="KW-1185">Reference proteome</keyword>
<evidence type="ECO:0000313" key="2">
    <source>
        <dbReference type="Proteomes" id="UP000231134"/>
    </source>
</evidence>
<dbReference type="Pfam" id="PF12441">
    <property type="entry name" value="CopG_antitoxin"/>
    <property type="match status" value="1"/>
</dbReference>
<organism evidence="1 2">
    <name type="scientific">Hallerella succinigenes</name>
    <dbReference type="NCBI Taxonomy" id="1896222"/>
    <lineage>
        <taxon>Bacteria</taxon>
        <taxon>Pseudomonadati</taxon>
        <taxon>Fibrobacterota</taxon>
        <taxon>Fibrobacteria</taxon>
        <taxon>Fibrobacterales</taxon>
        <taxon>Fibrobacteraceae</taxon>
        <taxon>Hallerella</taxon>
    </lineage>
</organism>
<protein>
    <recommendedName>
        <fullName evidence="3">CopG antitoxin of type II toxin-antitoxin system</fullName>
    </recommendedName>
</protein>
<name>A0A2M9AAB9_9BACT</name>
<reference evidence="1 2" key="1">
    <citation type="submission" date="2017-11" db="EMBL/GenBank/DDBJ databases">
        <title>Animal gut microbial communities from fecal samples from Wisconsin, USA.</title>
        <authorList>
            <person name="Neumann A."/>
        </authorList>
    </citation>
    <scope>NUCLEOTIDE SEQUENCE [LARGE SCALE GENOMIC DNA]</scope>
    <source>
        <strain evidence="1 2">UWS3</strain>
    </source>
</reference>
<evidence type="ECO:0000313" key="1">
    <source>
        <dbReference type="EMBL" id="PJJ42563.1"/>
    </source>
</evidence>
<dbReference type="OrthoDB" id="9809242at2"/>
<dbReference type="EMBL" id="PGEX01000001">
    <property type="protein sequence ID" value="PJJ42563.1"/>
    <property type="molecule type" value="Genomic_DNA"/>
</dbReference>
<accession>A0A2M9AAB9</accession>
<proteinExistence type="predicted"/>
<dbReference type="InterPro" id="IPR022148">
    <property type="entry name" value="CopG_antitoxin"/>
</dbReference>